<dbReference type="Gene3D" id="2.30.320.10">
    <property type="entry name" value="YwqG-like"/>
    <property type="match status" value="1"/>
</dbReference>
<dbReference type="Proteomes" id="UP000323380">
    <property type="component" value="Unassembled WGS sequence"/>
</dbReference>
<dbReference type="AlphaFoldDB" id="A0A5D0NH24"/>
<dbReference type="InterPro" id="IPR015315">
    <property type="entry name" value="DUF1963"/>
</dbReference>
<accession>A0A5D0NH24</accession>
<gene>
    <name evidence="1" type="ORF">FXF69_25870</name>
</gene>
<sequence>MVERLAPFRAAALARGIPPADVERWIGTARPCATLARHGDGPVVGVLGGPLSLPPEAPDPWYPLVAAIDLAALPADATDLPLPPDGRLLLFAYPDTESGGSAVYVPAGTAVEERKRNPYFEAEAYADVTAAFPQGPLHLSVDVSLPYHCWVEVPDPPYVEPLPGHPRSEELRDAWLDTADEIAGRGALQIGGYASDECADIDPVLPADEARQADDWVLLADWYTDIKGREGATVHWAVRRSDLAARRFDQTDVTVSWNP</sequence>
<dbReference type="EMBL" id="VSFG01000006">
    <property type="protein sequence ID" value="TYB43652.1"/>
    <property type="molecule type" value="Genomic_DNA"/>
</dbReference>
<reference evidence="1 2" key="1">
    <citation type="submission" date="2019-08" db="EMBL/GenBank/DDBJ databases">
        <title>Actinomadura sp. nov. CYP1-5 isolated from mountain soil.</title>
        <authorList>
            <person name="Songsumanus A."/>
            <person name="Kuncharoen N."/>
            <person name="Kudo T."/>
            <person name="Yuki M."/>
            <person name="Igarashi Y."/>
            <person name="Tanasupawat S."/>
        </authorList>
    </citation>
    <scope>NUCLEOTIDE SEQUENCE [LARGE SCALE GENOMIC DNA]</scope>
    <source>
        <strain evidence="1 2">JCM 14158</strain>
    </source>
</reference>
<name>A0A5D0NH24_9ACTN</name>
<evidence type="ECO:0000313" key="1">
    <source>
        <dbReference type="EMBL" id="TYB43652.1"/>
    </source>
</evidence>
<dbReference type="Pfam" id="PF09234">
    <property type="entry name" value="DUF1963"/>
    <property type="match status" value="1"/>
</dbReference>
<protein>
    <submittedName>
        <fullName evidence="1">DUF1963 domain-containing protein</fullName>
    </submittedName>
</protein>
<proteinExistence type="predicted"/>
<evidence type="ECO:0000313" key="2">
    <source>
        <dbReference type="Proteomes" id="UP000323380"/>
    </source>
</evidence>
<comment type="caution">
    <text evidence="1">The sequence shown here is derived from an EMBL/GenBank/DDBJ whole genome shotgun (WGS) entry which is preliminary data.</text>
</comment>
<organism evidence="1 2">
    <name type="scientific">Actinomadura chibensis</name>
    <dbReference type="NCBI Taxonomy" id="392828"/>
    <lineage>
        <taxon>Bacteria</taxon>
        <taxon>Bacillati</taxon>
        <taxon>Actinomycetota</taxon>
        <taxon>Actinomycetes</taxon>
        <taxon>Streptosporangiales</taxon>
        <taxon>Thermomonosporaceae</taxon>
        <taxon>Actinomadura</taxon>
    </lineage>
</organism>
<keyword evidence="2" id="KW-1185">Reference proteome</keyword>